<dbReference type="InterPro" id="IPR048046">
    <property type="entry name" value="Transpos_IS607"/>
</dbReference>
<dbReference type="PANTHER" id="PTHR36172">
    <property type="match status" value="1"/>
</dbReference>
<dbReference type="GO" id="GO:0003677">
    <property type="term" value="F:DNA binding"/>
    <property type="evidence" value="ECO:0007669"/>
    <property type="project" value="UniProtKB-KW"/>
</dbReference>
<dbReference type="GO" id="GO:0015074">
    <property type="term" value="P:DNA integration"/>
    <property type="evidence" value="ECO:0007669"/>
    <property type="project" value="UniProtKB-KW"/>
</dbReference>
<keyword evidence="2" id="KW-0238">DNA-binding</keyword>
<dbReference type="PANTHER" id="PTHR36172:SF1">
    <property type="entry name" value="RESOLVASE-RELATED"/>
    <property type="match status" value="1"/>
</dbReference>
<name>A0A132PRQ5_9MYCO</name>
<feature type="active site" description="O-(5'-phospho-DNA)-serine intermediate" evidence="4 5">
    <location>
        <position position="58"/>
    </location>
</feature>
<protein>
    <submittedName>
        <fullName evidence="7">Integrase</fullName>
    </submittedName>
</protein>
<dbReference type="Pfam" id="PF00239">
    <property type="entry name" value="Resolvase"/>
    <property type="match status" value="1"/>
</dbReference>
<sequence length="197" mass="21902">MKLAEWARANGVHPQTAYRWFREDRMPVPARRLESGTIWVDAPDIGRTGRTVVYARVSSHDQRPDLDRQVARLADWATSNGHVVGEVVTEVGSGLNGRRPKLRRILSDPSASVVVVEHRDRLARFGVEHLEAALSAQGRRIMVADQGETVDDLVRDMIEVLTSMCARLYGRRGARNRAMRAVTATKQKDPVGVVADG</sequence>
<dbReference type="RefSeq" id="WP_067845193.1">
    <property type="nucleotide sequence ID" value="NZ_LGTW01000003.1"/>
</dbReference>
<reference evidence="7 8" key="1">
    <citation type="submission" date="2015-07" db="EMBL/GenBank/DDBJ databases">
        <title>A draft genome sequence of Mycobacterium wolinskyi.</title>
        <authorList>
            <person name="de Man T.J."/>
            <person name="Perry K.A."/>
            <person name="Coulliette A.D."/>
            <person name="Jensen B."/>
            <person name="Toney N.C."/>
            <person name="Limbago B.M."/>
            <person name="Noble-Wang J."/>
        </authorList>
    </citation>
    <scope>NUCLEOTIDE SEQUENCE [LARGE SCALE GENOMIC DNA]</scope>
    <source>
        <strain evidence="7 8">CDC_01</strain>
    </source>
</reference>
<dbReference type="SMART" id="SM00857">
    <property type="entry name" value="Resolvase"/>
    <property type="match status" value="1"/>
</dbReference>
<dbReference type="EMBL" id="LGTW01000003">
    <property type="protein sequence ID" value="KWX25000.1"/>
    <property type="molecule type" value="Genomic_DNA"/>
</dbReference>
<keyword evidence="3" id="KW-0233">DNA recombination</keyword>
<dbReference type="Proteomes" id="UP000070612">
    <property type="component" value="Unassembled WGS sequence"/>
</dbReference>
<dbReference type="AlphaFoldDB" id="A0A132PRQ5"/>
<comment type="caution">
    <text evidence="7">The sequence shown here is derived from an EMBL/GenBank/DDBJ whole genome shotgun (WGS) entry which is preliminary data.</text>
</comment>
<evidence type="ECO:0000256" key="2">
    <source>
        <dbReference type="ARBA" id="ARBA00023125"/>
    </source>
</evidence>
<organism evidence="7 8">
    <name type="scientific">Mycolicibacterium wolinskyi</name>
    <dbReference type="NCBI Taxonomy" id="59750"/>
    <lineage>
        <taxon>Bacteria</taxon>
        <taxon>Bacillati</taxon>
        <taxon>Actinomycetota</taxon>
        <taxon>Actinomycetes</taxon>
        <taxon>Mycobacteriales</taxon>
        <taxon>Mycobacteriaceae</taxon>
        <taxon>Mycolicibacterium</taxon>
    </lineage>
</organism>
<evidence type="ECO:0000256" key="3">
    <source>
        <dbReference type="ARBA" id="ARBA00023172"/>
    </source>
</evidence>
<accession>A0A132PRQ5</accession>
<dbReference type="InterPro" id="IPR051491">
    <property type="entry name" value="Recombinase/Transposase-rel"/>
</dbReference>
<dbReference type="PROSITE" id="PS00397">
    <property type="entry name" value="RECOMBINASES_1"/>
    <property type="match status" value="1"/>
</dbReference>
<dbReference type="NCBIfam" id="NF033518">
    <property type="entry name" value="transpos_IS607"/>
    <property type="match status" value="1"/>
</dbReference>
<dbReference type="PROSITE" id="PS51736">
    <property type="entry name" value="RECOMBINASES_3"/>
    <property type="match status" value="1"/>
</dbReference>
<dbReference type="PATRIC" id="fig|59750.3.peg.4411"/>
<proteinExistence type="predicted"/>
<keyword evidence="8" id="KW-1185">Reference proteome</keyword>
<dbReference type="SUPFAM" id="SSF53041">
    <property type="entry name" value="Resolvase-like"/>
    <property type="match status" value="1"/>
</dbReference>
<evidence type="ECO:0000256" key="1">
    <source>
        <dbReference type="ARBA" id="ARBA00022908"/>
    </source>
</evidence>
<evidence type="ECO:0000259" key="6">
    <source>
        <dbReference type="PROSITE" id="PS51736"/>
    </source>
</evidence>
<dbReference type="InterPro" id="IPR041718">
    <property type="entry name" value="IS607_transposase-like"/>
</dbReference>
<keyword evidence="1" id="KW-0229">DNA integration</keyword>
<evidence type="ECO:0000313" key="8">
    <source>
        <dbReference type="Proteomes" id="UP000070612"/>
    </source>
</evidence>
<dbReference type="Gene3D" id="3.40.50.1390">
    <property type="entry name" value="Resolvase, N-terminal catalytic domain"/>
    <property type="match status" value="1"/>
</dbReference>
<dbReference type="InterPro" id="IPR036162">
    <property type="entry name" value="Resolvase-like_N_sf"/>
</dbReference>
<evidence type="ECO:0000256" key="5">
    <source>
        <dbReference type="PROSITE-ProRule" id="PRU10137"/>
    </source>
</evidence>
<dbReference type="InterPro" id="IPR006119">
    <property type="entry name" value="Resolv_N"/>
</dbReference>
<dbReference type="InterPro" id="IPR006118">
    <property type="entry name" value="Recombinase_CS"/>
</dbReference>
<dbReference type="FunFam" id="3.40.50.1390:FF:000002">
    <property type="entry name" value="ORF1 in transposon ISC1904"/>
    <property type="match status" value="1"/>
</dbReference>
<feature type="domain" description="Resolvase/invertase-type recombinase catalytic" evidence="6">
    <location>
        <begin position="50"/>
        <end position="189"/>
    </location>
</feature>
<dbReference type="GO" id="GO:0000150">
    <property type="term" value="F:DNA strand exchange activity"/>
    <property type="evidence" value="ECO:0007669"/>
    <property type="project" value="InterPro"/>
</dbReference>
<gene>
    <name evidence="7" type="ORF">AFM11_06095</name>
</gene>
<dbReference type="CDD" id="cd03769">
    <property type="entry name" value="SR_IS607_transposase_like"/>
    <property type="match status" value="1"/>
</dbReference>
<evidence type="ECO:0000313" key="7">
    <source>
        <dbReference type="EMBL" id="KWX25000.1"/>
    </source>
</evidence>
<evidence type="ECO:0000256" key="4">
    <source>
        <dbReference type="PIRSR" id="PIRSR606118-50"/>
    </source>
</evidence>
<dbReference type="Gene3D" id="1.10.287.2170">
    <property type="match status" value="1"/>
</dbReference>